<reference evidence="3" key="1">
    <citation type="journal article" date="2020" name="mSystems">
        <title>Genome- and Community-Level Interaction Insights into Carbon Utilization and Element Cycling Functions of Hydrothermarchaeota in Hydrothermal Sediment.</title>
        <authorList>
            <person name="Zhou Z."/>
            <person name="Liu Y."/>
            <person name="Xu W."/>
            <person name="Pan J."/>
            <person name="Luo Z.H."/>
            <person name="Li M."/>
        </authorList>
    </citation>
    <scope>NUCLEOTIDE SEQUENCE [LARGE SCALE GENOMIC DNA]</scope>
    <source>
        <strain evidence="3">SpSt-86</strain>
    </source>
</reference>
<feature type="chain" id="PRO_5032760608" description="Pyrrolo-quinoline quinone repeat domain-containing protein" evidence="1">
    <location>
        <begin position="23"/>
        <end position="752"/>
    </location>
</feature>
<comment type="caution">
    <text evidence="3">The sequence shown here is derived from an EMBL/GenBank/DDBJ whole genome shotgun (WGS) entry which is preliminary data.</text>
</comment>
<feature type="signal peptide" evidence="1">
    <location>
        <begin position="1"/>
        <end position="22"/>
    </location>
</feature>
<dbReference type="InterPro" id="IPR018391">
    <property type="entry name" value="PQQ_b-propeller_rpt"/>
</dbReference>
<dbReference type="AlphaFoldDB" id="A0A832I6V6"/>
<sequence length="752" mass="85098">MKRSSIFLFLVFTMILLLYSCAQVPDSNAPVSQKVLVKVQVNRPAELQQETKAYISEVDKVFLEVYDSTDRLMYSASTNEKKNIVFDIELPAAGTYTFQAEAKRVDGSVVFHGSRTVSLIQGQNQVIINTVFKNGELRVTVDIDPIVWGRYEVESASVEIVRDTTQDSSTIVLTIDNPKTIDTREIYPDIYTLKFRISLKARYLNLDPERWSNEASPVTVSVPIDPDRITDVEFTVYFENNVINAAAVVTNVTVPYAEPVENLSAIWSPFEEKLYLEWYHDRTDAEFYIYKEISDRYYEFVAKTRERKYEISGFDDEQFHRISGVAVNAVVDRKSSGFVVLKKNDITPAMELKWKVEIPNSTISPSIGPDGTIYVADSDTLYAINPSDGSIKWTWDVEEGYFTSNYGVCPVVGSDGTIYICTEKFIYSEEQSTWICHVCAVDPNGTLKWRYEINDRGSIPAIGSDGTVYVAANASLYAINPDGTLKWMYTHEQIESSTVETSSPIVGSDGTVYFGASYTDSSPEAKLGYLYAVDPSNGQLKWRYSFDRPVSEFLAMGSNETLYVCTYDPNRPLEYQVGCLYAINPNGTLKWKYELNYYPLQPIVGFDGTLYLSGGKIDYQLNRFIGFLIALNPDGTLKWQKEVDNHVLLTPALGSNDILYVPGVELVDPYTVLKGYLFVIDPKQGEILWRFELEDTTWDWLPSFPTIAPDGTIYILDSYQLYAIRSVSRGLADSPWPKFRKNVRNTGNVLDD</sequence>
<name>A0A832I6V6_9THEM</name>
<gene>
    <name evidence="3" type="ORF">ENW55_06020</name>
</gene>
<dbReference type="InterPro" id="IPR002372">
    <property type="entry name" value="PQQ_rpt_dom"/>
</dbReference>
<evidence type="ECO:0000313" key="3">
    <source>
        <dbReference type="EMBL" id="HGZ79521.1"/>
    </source>
</evidence>
<feature type="domain" description="Pyrrolo-quinoline quinone repeat" evidence="2">
    <location>
        <begin position="354"/>
        <end position="517"/>
    </location>
</feature>
<dbReference type="EMBL" id="DTKQ01000047">
    <property type="protein sequence ID" value="HGZ79521.1"/>
    <property type="molecule type" value="Genomic_DNA"/>
</dbReference>
<dbReference type="Gene3D" id="2.130.10.10">
    <property type="entry name" value="YVTN repeat-like/Quinoprotein amine dehydrogenase"/>
    <property type="match status" value="1"/>
</dbReference>
<evidence type="ECO:0000259" key="2">
    <source>
        <dbReference type="Pfam" id="PF13360"/>
    </source>
</evidence>
<dbReference type="InterPro" id="IPR011047">
    <property type="entry name" value="Quinoprotein_ADH-like_sf"/>
</dbReference>
<dbReference type="InterPro" id="IPR015943">
    <property type="entry name" value="WD40/YVTN_repeat-like_dom_sf"/>
</dbReference>
<dbReference type="Gene3D" id="2.40.128.630">
    <property type="match status" value="2"/>
</dbReference>
<protein>
    <recommendedName>
        <fullName evidence="2">Pyrrolo-quinoline quinone repeat domain-containing protein</fullName>
    </recommendedName>
</protein>
<dbReference type="SUPFAM" id="SSF50998">
    <property type="entry name" value="Quinoprotein alcohol dehydrogenase-like"/>
    <property type="match status" value="2"/>
</dbReference>
<dbReference type="SMART" id="SM00564">
    <property type="entry name" value="PQQ"/>
    <property type="match status" value="7"/>
</dbReference>
<keyword evidence="1" id="KW-0732">Signal</keyword>
<dbReference type="PANTHER" id="PTHR34512:SF30">
    <property type="entry name" value="OUTER MEMBRANE PROTEIN ASSEMBLY FACTOR BAMB"/>
    <property type="match status" value="1"/>
</dbReference>
<dbReference type="PANTHER" id="PTHR34512">
    <property type="entry name" value="CELL SURFACE PROTEIN"/>
    <property type="match status" value="1"/>
</dbReference>
<proteinExistence type="predicted"/>
<evidence type="ECO:0000256" key="1">
    <source>
        <dbReference type="SAM" id="SignalP"/>
    </source>
</evidence>
<accession>A0A832I6V6</accession>
<dbReference type="PROSITE" id="PS51257">
    <property type="entry name" value="PROKAR_LIPOPROTEIN"/>
    <property type="match status" value="1"/>
</dbReference>
<dbReference type="Pfam" id="PF13360">
    <property type="entry name" value="PQQ_2"/>
    <property type="match status" value="1"/>
</dbReference>
<organism evidence="3">
    <name type="scientific">Pseudothermotoga hypogea</name>
    <dbReference type="NCBI Taxonomy" id="57487"/>
    <lineage>
        <taxon>Bacteria</taxon>
        <taxon>Thermotogati</taxon>
        <taxon>Thermotogota</taxon>
        <taxon>Thermotogae</taxon>
        <taxon>Thermotogales</taxon>
        <taxon>Thermotogaceae</taxon>
        <taxon>Pseudothermotoga</taxon>
    </lineage>
</organism>